<evidence type="ECO:0000313" key="4">
    <source>
        <dbReference type="Proteomes" id="UP001187192"/>
    </source>
</evidence>
<proteinExistence type="predicted"/>
<dbReference type="InterPro" id="IPR037056">
    <property type="entry name" value="RNase_H1_N_sf"/>
</dbReference>
<dbReference type="CDD" id="cd06222">
    <property type="entry name" value="RNase_H_like"/>
    <property type="match status" value="1"/>
</dbReference>
<feature type="domain" description="RNase H type-1" evidence="2">
    <location>
        <begin position="444"/>
        <end position="561"/>
    </location>
</feature>
<dbReference type="Pfam" id="PF01693">
    <property type="entry name" value="Cauli_VI"/>
    <property type="match status" value="1"/>
</dbReference>
<reference evidence="3" key="1">
    <citation type="submission" date="2023-07" db="EMBL/GenBank/DDBJ databases">
        <title>draft genome sequence of fig (Ficus carica).</title>
        <authorList>
            <person name="Takahashi T."/>
            <person name="Nishimura K."/>
        </authorList>
    </citation>
    <scope>NUCLEOTIDE SEQUENCE</scope>
</reference>
<gene>
    <name evidence="3" type="ORF">TIFTF001_028003</name>
</gene>
<dbReference type="InterPro" id="IPR052929">
    <property type="entry name" value="RNase_H-like_EbsB-rel"/>
</dbReference>
<dbReference type="InterPro" id="IPR012337">
    <property type="entry name" value="RNaseH-like_sf"/>
</dbReference>
<dbReference type="InterPro" id="IPR011320">
    <property type="entry name" value="RNase_H1_N"/>
</dbReference>
<dbReference type="Gene3D" id="3.40.970.10">
    <property type="entry name" value="Ribonuclease H1, N-terminal domain"/>
    <property type="match status" value="1"/>
</dbReference>
<dbReference type="AlphaFoldDB" id="A0AA88DP11"/>
<dbReference type="Pfam" id="PF13456">
    <property type="entry name" value="RVT_3"/>
    <property type="match status" value="1"/>
</dbReference>
<dbReference type="SUPFAM" id="SSF53098">
    <property type="entry name" value="Ribonuclease H-like"/>
    <property type="match status" value="1"/>
</dbReference>
<dbReference type="EMBL" id="BTGU01000082">
    <property type="protein sequence ID" value="GMN58907.1"/>
    <property type="molecule type" value="Genomic_DNA"/>
</dbReference>
<name>A0AA88DP11_FICCA</name>
<accession>A0AA88DP11</accession>
<protein>
    <submittedName>
        <fullName evidence="3">Uncharacterized protein</fullName>
    </submittedName>
</protein>
<dbReference type="GO" id="GO:0003676">
    <property type="term" value="F:nucleic acid binding"/>
    <property type="evidence" value="ECO:0007669"/>
    <property type="project" value="InterPro"/>
</dbReference>
<dbReference type="PANTHER" id="PTHR47074:SF48">
    <property type="entry name" value="POLYNUCLEOTIDYL TRANSFERASE, RIBONUCLEASE H-LIKE SUPERFAMILY PROTEIN"/>
    <property type="match status" value="1"/>
</dbReference>
<evidence type="ECO:0000313" key="3">
    <source>
        <dbReference type="EMBL" id="GMN58907.1"/>
    </source>
</evidence>
<dbReference type="GO" id="GO:0004523">
    <property type="term" value="F:RNA-DNA hybrid ribonuclease activity"/>
    <property type="evidence" value="ECO:0007669"/>
    <property type="project" value="InterPro"/>
</dbReference>
<feature type="domain" description="Ribonuclease H1 N-terminal" evidence="1">
    <location>
        <begin position="601"/>
        <end position="639"/>
    </location>
</feature>
<dbReference type="InterPro" id="IPR009027">
    <property type="entry name" value="Ribosomal_bL9/RNase_H1_N"/>
</dbReference>
<comment type="caution">
    <text evidence="3">The sequence shown here is derived from an EMBL/GenBank/DDBJ whole genome shotgun (WGS) entry which is preliminary data.</text>
</comment>
<keyword evidence="4" id="KW-1185">Reference proteome</keyword>
<organism evidence="3 4">
    <name type="scientific">Ficus carica</name>
    <name type="common">Common fig</name>
    <dbReference type="NCBI Taxonomy" id="3494"/>
    <lineage>
        <taxon>Eukaryota</taxon>
        <taxon>Viridiplantae</taxon>
        <taxon>Streptophyta</taxon>
        <taxon>Embryophyta</taxon>
        <taxon>Tracheophyta</taxon>
        <taxon>Spermatophyta</taxon>
        <taxon>Magnoliopsida</taxon>
        <taxon>eudicotyledons</taxon>
        <taxon>Gunneridae</taxon>
        <taxon>Pentapetalae</taxon>
        <taxon>rosids</taxon>
        <taxon>fabids</taxon>
        <taxon>Rosales</taxon>
        <taxon>Moraceae</taxon>
        <taxon>Ficeae</taxon>
        <taxon>Ficus</taxon>
    </lineage>
</organism>
<dbReference type="Gene3D" id="3.30.420.10">
    <property type="entry name" value="Ribonuclease H-like superfamily/Ribonuclease H"/>
    <property type="match status" value="1"/>
</dbReference>
<sequence length="681" mass="75353">MPRKSGMVMVLAMTHDKKDAVAVKGIRRMAFRLMANISTLALSGDHDTKFFHASTIIRRRRKGIVLLGPKRLKIIFVEYFSSLFTSTHPDFGVEFREAIRSLFQSLITSKDNTRLCPDGIPGLFYKHYWDIVSHPLIRECVQSVSFAVLSVVSLMARSAQAVSHIFFADDIFLFCGSNREEVKNLKETLENFQRWSGLAINNAKSGFIFSGNMRLEGFGGRGDAAKTRCLSLKAWEVFNLALIAKLAWEFESCAEKLWIMVLRSKYGQRGLREPRMYLRSSALWVWRGLASSAEIIKKGACFIIKSGGSIKKVYRVMDDNSATQLVFQLFCSMTGGEDALRGILTPEGRFSVKGALNENWFSGLLKPLSTCFVECDFAALFGFGWDFLEIGDGFDPPDDFVAGDMAEFSHLLFSRPSNCSASLADNSKFSSWRQPPPGVIKFIDASFNESVASIRVVARDNNGEVVGMWCKPFALCAVVVGETKALLLAVQMAASCGFQRVIFEGDAKVVVDFLKGASSACWEAENLEGEVLRVARDCLSCSFVRTRRIGNVAAHNLSRWALTSIPMASDATLCCALASSPTKATAGNRVRKLVKTARKNFYVVYVGRRPGIYSSWSTCRAQVVHHPGNLYEGFMTLEETRVAYIRYLEDGILPQRVAGAFAIGCLIGALANIGPRDGQPG</sequence>
<dbReference type="InterPro" id="IPR044730">
    <property type="entry name" value="RNase_H-like_dom_plant"/>
</dbReference>
<evidence type="ECO:0000259" key="1">
    <source>
        <dbReference type="Pfam" id="PF01693"/>
    </source>
</evidence>
<dbReference type="SUPFAM" id="SSF55658">
    <property type="entry name" value="L9 N-domain-like"/>
    <property type="match status" value="1"/>
</dbReference>
<evidence type="ECO:0000259" key="2">
    <source>
        <dbReference type="Pfam" id="PF13456"/>
    </source>
</evidence>
<dbReference type="InterPro" id="IPR036397">
    <property type="entry name" value="RNaseH_sf"/>
</dbReference>
<dbReference type="PANTHER" id="PTHR47074">
    <property type="entry name" value="BNAC02G40300D PROTEIN"/>
    <property type="match status" value="1"/>
</dbReference>
<dbReference type="InterPro" id="IPR002156">
    <property type="entry name" value="RNaseH_domain"/>
</dbReference>
<dbReference type="Proteomes" id="UP001187192">
    <property type="component" value="Unassembled WGS sequence"/>
</dbReference>